<dbReference type="InterPro" id="IPR000618">
    <property type="entry name" value="Insect_cuticle"/>
</dbReference>
<keyword evidence="4" id="KW-0732">Signal</keyword>
<dbReference type="AlphaFoldDB" id="A0A8J6HW96"/>
<sequence>MFVKVLGVVLLAVCVRGQGHEQGHASSYISYSQGHGGGLALGGLGGGYVHAAPAEDHHQDYYAHPKYEFKYGVEDHHTGDIKSQSETRDGDVVKGQYSLHEPDGTILTVKYTADKHSGFNAEILGLAVLAAYVQAQDGYGGSGGLSHSLGGYGGLSGGSSGGLSLGGYGGLESYGGSSGGEGLSGSGGEGLSLGGGHGASSYISHSQGGSSYGLGGGLSSLGESSGSSGGSSGHEDYHSHPKYAFKYGVEDKHTGDIKQHEETRDGDVVKGSYSLHEPDGTILTVHYTADKHSGFNAEVHREGHATHPQHLSHH</sequence>
<dbReference type="Pfam" id="PF00379">
    <property type="entry name" value="Chitin_bind_4"/>
    <property type="match status" value="2"/>
</dbReference>
<keyword evidence="6" id="KW-1185">Reference proteome</keyword>
<feature type="signal peptide" evidence="4">
    <location>
        <begin position="1"/>
        <end position="17"/>
    </location>
</feature>
<dbReference type="EMBL" id="JABDTM020005808">
    <property type="protein sequence ID" value="KAH0821854.1"/>
    <property type="molecule type" value="Genomic_DNA"/>
</dbReference>
<evidence type="ECO:0000256" key="1">
    <source>
        <dbReference type="ARBA" id="ARBA00022460"/>
    </source>
</evidence>
<proteinExistence type="predicted"/>
<dbReference type="PRINTS" id="PR00947">
    <property type="entry name" value="CUTICLE"/>
</dbReference>
<dbReference type="GO" id="GO:0005615">
    <property type="term" value="C:extracellular space"/>
    <property type="evidence" value="ECO:0007669"/>
    <property type="project" value="TreeGrafter"/>
</dbReference>
<reference evidence="5" key="1">
    <citation type="journal article" date="2020" name="J Insects Food Feed">
        <title>The yellow mealworm (Tenebrio molitor) genome: a resource for the emerging insects as food and feed industry.</title>
        <authorList>
            <person name="Eriksson T."/>
            <person name="Andere A."/>
            <person name="Kelstrup H."/>
            <person name="Emery V."/>
            <person name="Picard C."/>
        </authorList>
    </citation>
    <scope>NUCLEOTIDE SEQUENCE</scope>
    <source>
        <strain evidence="5">Stoneville</strain>
        <tissue evidence="5">Whole head</tissue>
    </source>
</reference>
<dbReference type="GO" id="GO:0031012">
    <property type="term" value="C:extracellular matrix"/>
    <property type="evidence" value="ECO:0007669"/>
    <property type="project" value="TreeGrafter"/>
</dbReference>
<accession>A0A8J6HW96</accession>
<organism evidence="5 6">
    <name type="scientific">Tenebrio molitor</name>
    <name type="common">Yellow mealworm beetle</name>
    <dbReference type="NCBI Taxonomy" id="7067"/>
    <lineage>
        <taxon>Eukaryota</taxon>
        <taxon>Metazoa</taxon>
        <taxon>Ecdysozoa</taxon>
        <taxon>Arthropoda</taxon>
        <taxon>Hexapoda</taxon>
        <taxon>Insecta</taxon>
        <taxon>Pterygota</taxon>
        <taxon>Neoptera</taxon>
        <taxon>Endopterygota</taxon>
        <taxon>Coleoptera</taxon>
        <taxon>Polyphaga</taxon>
        <taxon>Cucujiformia</taxon>
        <taxon>Tenebrionidae</taxon>
        <taxon>Tenebrio</taxon>
    </lineage>
</organism>
<dbReference type="Proteomes" id="UP000719412">
    <property type="component" value="Unassembled WGS sequence"/>
</dbReference>
<dbReference type="InterPro" id="IPR051217">
    <property type="entry name" value="Insect_Cuticle_Struc_Prot"/>
</dbReference>
<gene>
    <name evidence="5" type="ORF">GEV33_000937</name>
</gene>
<protein>
    <submittedName>
        <fullName evidence="5">Uncharacterized protein</fullName>
    </submittedName>
</protein>
<comment type="caution">
    <text evidence="5">The sequence shown here is derived from an EMBL/GenBank/DDBJ whole genome shotgun (WGS) entry which is preliminary data.</text>
</comment>
<dbReference type="GO" id="GO:0042302">
    <property type="term" value="F:structural constituent of cuticle"/>
    <property type="evidence" value="ECO:0007669"/>
    <property type="project" value="UniProtKB-UniRule"/>
</dbReference>
<evidence type="ECO:0000313" key="6">
    <source>
        <dbReference type="Proteomes" id="UP000719412"/>
    </source>
</evidence>
<name>A0A8J6HW96_TENMO</name>
<dbReference type="PANTHER" id="PTHR12236">
    <property type="entry name" value="STRUCTURAL CONTITUENT OF CUTICLE"/>
    <property type="match status" value="1"/>
</dbReference>
<evidence type="ECO:0000313" key="5">
    <source>
        <dbReference type="EMBL" id="KAH0821854.1"/>
    </source>
</evidence>
<feature type="region of interest" description="Disordered" evidence="3">
    <location>
        <begin position="214"/>
        <end position="239"/>
    </location>
</feature>
<keyword evidence="1 2" id="KW-0193">Cuticle</keyword>
<evidence type="ECO:0000256" key="3">
    <source>
        <dbReference type="SAM" id="MobiDB-lite"/>
    </source>
</evidence>
<dbReference type="PANTHER" id="PTHR12236:SF75">
    <property type="entry name" value="CUTICULAR PROTEIN 62BB, ISOFORM A"/>
    <property type="match status" value="1"/>
</dbReference>
<evidence type="ECO:0000256" key="4">
    <source>
        <dbReference type="SAM" id="SignalP"/>
    </source>
</evidence>
<reference evidence="5" key="2">
    <citation type="submission" date="2021-08" db="EMBL/GenBank/DDBJ databases">
        <authorList>
            <person name="Eriksson T."/>
        </authorList>
    </citation>
    <scope>NUCLEOTIDE SEQUENCE</scope>
    <source>
        <strain evidence="5">Stoneville</strain>
        <tissue evidence="5">Whole head</tissue>
    </source>
</reference>
<dbReference type="PROSITE" id="PS00233">
    <property type="entry name" value="CHIT_BIND_RR_1"/>
    <property type="match status" value="2"/>
</dbReference>
<feature type="chain" id="PRO_5035232488" evidence="4">
    <location>
        <begin position="18"/>
        <end position="314"/>
    </location>
</feature>
<evidence type="ECO:0000256" key="2">
    <source>
        <dbReference type="PROSITE-ProRule" id="PRU00497"/>
    </source>
</evidence>
<dbReference type="InterPro" id="IPR031311">
    <property type="entry name" value="CHIT_BIND_RR_consensus"/>
</dbReference>
<dbReference type="PROSITE" id="PS51155">
    <property type="entry name" value="CHIT_BIND_RR_2"/>
    <property type="match status" value="2"/>
</dbReference>